<evidence type="ECO:0000313" key="1">
    <source>
        <dbReference type="EMBL" id="CAJ2657207.1"/>
    </source>
</evidence>
<dbReference type="EMBL" id="CASHSV030000311">
    <property type="protein sequence ID" value="CAJ2657207.1"/>
    <property type="molecule type" value="Genomic_DNA"/>
</dbReference>
<gene>
    <name evidence="1" type="ORF">MILVUS5_LOCUS23826</name>
</gene>
<evidence type="ECO:0000313" key="2">
    <source>
        <dbReference type="Proteomes" id="UP001177021"/>
    </source>
</evidence>
<proteinExistence type="predicted"/>
<organism evidence="1 2">
    <name type="scientific">Trifolium pratense</name>
    <name type="common">Red clover</name>
    <dbReference type="NCBI Taxonomy" id="57577"/>
    <lineage>
        <taxon>Eukaryota</taxon>
        <taxon>Viridiplantae</taxon>
        <taxon>Streptophyta</taxon>
        <taxon>Embryophyta</taxon>
        <taxon>Tracheophyta</taxon>
        <taxon>Spermatophyta</taxon>
        <taxon>Magnoliopsida</taxon>
        <taxon>eudicotyledons</taxon>
        <taxon>Gunneridae</taxon>
        <taxon>Pentapetalae</taxon>
        <taxon>rosids</taxon>
        <taxon>fabids</taxon>
        <taxon>Fabales</taxon>
        <taxon>Fabaceae</taxon>
        <taxon>Papilionoideae</taxon>
        <taxon>50 kb inversion clade</taxon>
        <taxon>NPAAA clade</taxon>
        <taxon>Hologalegina</taxon>
        <taxon>IRL clade</taxon>
        <taxon>Trifolieae</taxon>
        <taxon>Trifolium</taxon>
    </lineage>
</organism>
<keyword evidence="2" id="KW-1185">Reference proteome</keyword>
<accession>A0ACB0KL97</accession>
<protein>
    <submittedName>
        <fullName evidence="1">Uncharacterized protein</fullName>
    </submittedName>
</protein>
<name>A0ACB0KL97_TRIPR</name>
<dbReference type="Proteomes" id="UP001177021">
    <property type="component" value="Unassembled WGS sequence"/>
</dbReference>
<reference evidence="1" key="1">
    <citation type="submission" date="2023-10" db="EMBL/GenBank/DDBJ databases">
        <authorList>
            <person name="Rodriguez Cubillos JULIANA M."/>
            <person name="De Vega J."/>
        </authorList>
    </citation>
    <scope>NUCLEOTIDE SEQUENCE</scope>
</reference>
<sequence>MESFGNSALLVPQESAPQQAPGIEGSSNPSLNGLTLTPLNETVETPNGETATAANMDTGDNIEAPPEIANNRRRSVVWQHFTKMKVNGLDKAQCNYCKKFLGGKSANGTKHLLVHMETCLHKKLHDNKTKKGQTFLMPKSLQGKQEIGVGTYNAENSRKELACAIIMHEYPLSIVEHIGFRRFVGSLQPVFRVPCRNTIKKEIFKVYEFEMTKTLKLLDSLQSRVAITSDMWTASNQKKGYMAVTAHYIDGSWNLQSCILSCAADDGLDDYDAFVRKKKRAKTSLVRTELDHYLDEEVLPRSPSFDILLWWKLNGIKYPTLQAIAKDILAIPISTVASESAFSTSGQILSPHRSRLHWTTLEALMCARSWLWSAENSGNMSSKLSNEYATLLDEIEPEDEGEILTSGVASFFEDGD</sequence>
<comment type="caution">
    <text evidence="1">The sequence shown here is derived from an EMBL/GenBank/DDBJ whole genome shotgun (WGS) entry which is preliminary data.</text>
</comment>